<evidence type="ECO:0000313" key="3">
    <source>
        <dbReference type="Proteomes" id="UP000770661"/>
    </source>
</evidence>
<dbReference type="EMBL" id="JACEEZ010004780">
    <property type="protein sequence ID" value="KAG0726157.1"/>
    <property type="molecule type" value="Genomic_DNA"/>
</dbReference>
<proteinExistence type="predicted"/>
<sequence>MPNATSWFTEVPPKPSSYLPNIYDLDTTAEALPPPPPPGMVGGREGVSGSPLLHNIRPLYATHWSSQLPPAYPGIIKEHNVASPPWASERLSSTTASDNEMSDKPDNLRVESRPSLSRYLDEARSRYSPAENQFGTYSPTTKHRYSPDTKKFSTLDSKRYSPDTRRYSPDVPSSRLHSRDNSFSQELPPPPPLHQYPHHDMKRISPENLVVRTESRASRSSVESGDKKRYSPPNPLLHHQVIYTPQSQKRFLHNLAEASLVGTHKISAITLGISDSE</sequence>
<feature type="region of interest" description="Disordered" evidence="1">
    <location>
        <begin position="27"/>
        <end position="47"/>
    </location>
</feature>
<protein>
    <submittedName>
        <fullName evidence="2">Uncharacterized protein</fullName>
    </submittedName>
</protein>
<feature type="compositionally biased region" description="Polar residues" evidence="1">
    <location>
        <begin position="130"/>
        <end position="140"/>
    </location>
</feature>
<feature type="region of interest" description="Disordered" evidence="1">
    <location>
        <begin position="86"/>
        <end position="236"/>
    </location>
</feature>
<reference evidence="2" key="1">
    <citation type="submission" date="2020-07" db="EMBL/GenBank/DDBJ databases">
        <title>The High-quality genome of the commercially important snow crab, Chionoecetes opilio.</title>
        <authorList>
            <person name="Jeong J.-H."/>
            <person name="Ryu S."/>
        </authorList>
    </citation>
    <scope>NUCLEOTIDE SEQUENCE</scope>
    <source>
        <strain evidence="2">MADBK_172401_WGS</strain>
        <tissue evidence="2">Digestive gland</tissue>
    </source>
</reference>
<feature type="compositionally biased region" description="Polar residues" evidence="1">
    <location>
        <begin position="90"/>
        <end position="99"/>
    </location>
</feature>
<dbReference type="Proteomes" id="UP000770661">
    <property type="component" value="Unassembled WGS sequence"/>
</dbReference>
<feature type="compositionally biased region" description="Basic and acidic residues" evidence="1">
    <location>
        <begin position="101"/>
        <end position="112"/>
    </location>
</feature>
<evidence type="ECO:0000313" key="2">
    <source>
        <dbReference type="EMBL" id="KAG0726157.1"/>
    </source>
</evidence>
<comment type="caution">
    <text evidence="2">The sequence shown here is derived from an EMBL/GenBank/DDBJ whole genome shotgun (WGS) entry which is preliminary data.</text>
</comment>
<organism evidence="2 3">
    <name type="scientific">Chionoecetes opilio</name>
    <name type="common">Atlantic snow crab</name>
    <name type="synonym">Cancer opilio</name>
    <dbReference type="NCBI Taxonomy" id="41210"/>
    <lineage>
        <taxon>Eukaryota</taxon>
        <taxon>Metazoa</taxon>
        <taxon>Ecdysozoa</taxon>
        <taxon>Arthropoda</taxon>
        <taxon>Crustacea</taxon>
        <taxon>Multicrustacea</taxon>
        <taxon>Malacostraca</taxon>
        <taxon>Eumalacostraca</taxon>
        <taxon>Eucarida</taxon>
        <taxon>Decapoda</taxon>
        <taxon>Pleocyemata</taxon>
        <taxon>Brachyura</taxon>
        <taxon>Eubrachyura</taxon>
        <taxon>Majoidea</taxon>
        <taxon>Majidae</taxon>
        <taxon>Chionoecetes</taxon>
    </lineage>
</organism>
<feature type="compositionally biased region" description="Basic and acidic residues" evidence="1">
    <location>
        <begin position="145"/>
        <end position="168"/>
    </location>
</feature>
<name>A0A8J4YF85_CHIOP</name>
<accession>A0A8J4YF85</accession>
<gene>
    <name evidence="2" type="ORF">GWK47_037153</name>
</gene>
<evidence type="ECO:0000256" key="1">
    <source>
        <dbReference type="SAM" id="MobiDB-lite"/>
    </source>
</evidence>
<dbReference type="OrthoDB" id="26203at2759"/>
<keyword evidence="3" id="KW-1185">Reference proteome</keyword>
<dbReference type="AlphaFoldDB" id="A0A8J4YF85"/>